<feature type="compositionally biased region" description="Polar residues" evidence="1">
    <location>
        <begin position="30"/>
        <end position="46"/>
    </location>
</feature>
<organism evidence="2 3">
    <name type="scientific">Corchorus olitorius</name>
    <dbReference type="NCBI Taxonomy" id="93759"/>
    <lineage>
        <taxon>Eukaryota</taxon>
        <taxon>Viridiplantae</taxon>
        <taxon>Streptophyta</taxon>
        <taxon>Embryophyta</taxon>
        <taxon>Tracheophyta</taxon>
        <taxon>Spermatophyta</taxon>
        <taxon>Magnoliopsida</taxon>
        <taxon>eudicotyledons</taxon>
        <taxon>Gunneridae</taxon>
        <taxon>Pentapetalae</taxon>
        <taxon>rosids</taxon>
        <taxon>malvids</taxon>
        <taxon>Malvales</taxon>
        <taxon>Malvaceae</taxon>
        <taxon>Grewioideae</taxon>
        <taxon>Apeibeae</taxon>
        <taxon>Corchorus</taxon>
    </lineage>
</organism>
<feature type="region of interest" description="Disordered" evidence="1">
    <location>
        <begin position="20"/>
        <end position="62"/>
    </location>
</feature>
<sequence>MAVGLQLEEQELDLANQYEAAESTKRQKPFTITSRTTVPSGSSYGAGSSKPPGKSTVTLGTKRKSAANPIGIQESGFIYTLHERNCAKT</sequence>
<evidence type="ECO:0000313" key="2">
    <source>
        <dbReference type="EMBL" id="OMO78465.1"/>
    </source>
</evidence>
<comment type="caution">
    <text evidence="2">The sequence shown here is derived from an EMBL/GenBank/DDBJ whole genome shotgun (WGS) entry which is preliminary data.</text>
</comment>
<dbReference type="Proteomes" id="UP000187203">
    <property type="component" value="Unassembled WGS sequence"/>
</dbReference>
<dbReference type="EMBL" id="AWUE01018753">
    <property type="protein sequence ID" value="OMO78465.1"/>
    <property type="molecule type" value="Genomic_DNA"/>
</dbReference>
<reference evidence="3" key="1">
    <citation type="submission" date="2013-09" db="EMBL/GenBank/DDBJ databases">
        <title>Corchorus olitorius genome sequencing.</title>
        <authorList>
            <person name="Alam M."/>
            <person name="Haque M.S."/>
            <person name="Islam M.S."/>
            <person name="Emdad E.M."/>
            <person name="Islam M.M."/>
            <person name="Ahmed B."/>
            <person name="Halim A."/>
            <person name="Hossen Q.M.M."/>
            <person name="Hossain M.Z."/>
            <person name="Ahmed R."/>
            <person name="Khan M.M."/>
            <person name="Islam R."/>
            <person name="Rashid M.M."/>
            <person name="Khan S.A."/>
            <person name="Rahman M.S."/>
            <person name="Alam M."/>
            <person name="Yahiya A.S."/>
            <person name="Khan M.S."/>
            <person name="Azam M.S."/>
            <person name="Haque T."/>
            <person name="Lashkar M.Z.H."/>
            <person name="Akhand A.I."/>
            <person name="Morshed G."/>
            <person name="Roy S."/>
            <person name="Uddin K.S."/>
            <person name="Rabeya T."/>
            <person name="Hossain A.S."/>
            <person name="Chowdhury A."/>
            <person name="Snigdha A.R."/>
            <person name="Mortoza M.S."/>
            <person name="Matin S.A."/>
            <person name="Hoque S.M.E."/>
            <person name="Islam M.K."/>
            <person name="Roy D.K."/>
            <person name="Haider R."/>
            <person name="Moosa M.M."/>
            <person name="Elias S.M."/>
            <person name="Hasan A.M."/>
            <person name="Jahan S."/>
            <person name="Shafiuddin M."/>
            <person name="Mahmood N."/>
            <person name="Shommy N.S."/>
        </authorList>
    </citation>
    <scope>NUCLEOTIDE SEQUENCE [LARGE SCALE GENOMIC DNA]</scope>
    <source>
        <strain evidence="3">cv. O-4</strain>
    </source>
</reference>
<accession>A0A1R3I790</accession>
<evidence type="ECO:0000313" key="3">
    <source>
        <dbReference type="Proteomes" id="UP000187203"/>
    </source>
</evidence>
<dbReference type="AlphaFoldDB" id="A0A1R3I790"/>
<keyword evidence="3" id="KW-1185">Reference proteome</keyword>
<protein>
    <submittedName>
        <fullName evidence="2">Uncharacterized protein</fullName>
    </submittedName>
</protein>
<gene>
    <name evidence="2" type="ORF">COLO4_24747</name>
</gene>
<name>A0A1R3I790_9ROSI</name>
<proteinExistence type="predicted"/>
<evidence type="ECO:0000256" key="1">
    <source>
        <dbReference type="SAM" id="MobiDB-lite"/>
    </source>
</evidence>